<dbReference type="SUPFAM" id="SSF53098">
    <property type="entry name" value="Ribonuclease H-like"/>
    <property type="match status" value="1"/>
</dbReference>
<organism evidence="1 2">
    <name type="scientific">Natronobacterium texcoconense</name>
    <dbReference type="NCBI Taxonomy" id="1095778"/>
    <lineage>
        <taxon>Archaea</taxon>
        <taxon>Methanobacteriati</taxon>
        <taxon>Methanobacteriota</taxon>
        <taxon>Stenosarchaea group</taxon>
        <taxon>Halobacteria</taxon>
        <taxon>Halobacteriales</taxon>
        <taxon>Natrialbaceae</taxon>
        <taxon>Natronobacterium</taxon>
    </lineage>
</organism>
<dbReference type="PANTHER" id="PTHR39967">
    <property type="match status" value="1"/>
</dbReference>
<proteinExistence type="predicted"/>
<name>A0A1H0ZEJ9_NATTX</name>
<dbReference type="PANTHER" id="PTHR39967:SF1">
    <property type="entry name" value="ISH14-TYPE TRANSPOSASE HSIRS44"/>
    <property type="match status" value="1"/>
</dbReference>
<dbReference type="RefSeq" id="WP_090376138.1">
    <property type="nucleotide sequence ID" value="NZ_FNLC01000001.1"/>
</dbReference>
<keyword evidence="2" id="KW-1185">Reference proteome</keyword>
<dbReference type="InterPro" id="IPR047930">
    <property type="entry name" value="Transpos_IS6"/>
</dbReference>
<dbReference type="AlphaFoldDB" id="A0A1H0ZEJ9"/>
<reference evidence="2" key="1">
    <citation type="submission" date="2016-10" db="EMBL/GenBank/DDBJ databases">
        <authorList>
            <person name="Varghese N."/>
            <person name="Submissions S."/>
        </authorList>
    </citation>
    <scope>NUCLEOTIDE SEQUENCE [LARGE SCALE GENOMIC DNA]</scope>
    <source>
        <strain evidence="2">DSM 24767</strain>
    </source>
</reference>
<dbReference type="EMBL" id="FNLC01000001">
    <property type="protein sequence ID" value="SDQ25596.1"/>
    <property type="molecule type" value="Genomic_DNA"/>
</dbReference>
<gene>
    <name evidence="1" type="ORF">SAMN04489842_0243</name>
</gene>
<protein>
    <submittedName>
        <fullName evidence="1">Transposase (Or an inactivated derivative)</fullName>
    </submittedName>
</protein>
<dbReference type="InterPro" id="IPR012337">
    <property type="entry name" value="RNaseH-like_sf"/>
</dbReference>
<dbReference type="Proteomes" id="UP000198848">
    <property type="component" value="Unassembled WGS sequence"/>
</dbReference>
<sequence>MPEFNRLTLLSSDIQLEFVEREQTPRELMRLSIHLHLAGLSLSDTVQILERFGVDRARSTVHNWVQKAELQPEDGKSPDHVAVDETVIQLTDDRYWLFAAVDPATNEFLHVRLFPTRNTGLTGIFLDELSEKHDVDDAVFLVDSADWLKAALHRRGYEFRYERHGQRNSVERVFKEVKRRTYQFGNCFRNADPETVETWLQSLAYYWNRLI</sequence>
<evidence type="ECO:0000313" key="2">
    <source>
        <dbReference type="Proteomes" id="UP000198848"/>
    </source>
</evidence>
<evidence type="ECO:0000313" key="1">
    <source>
        <dbReference type="EMBL" id="SDQ25596.1"/>
    </source>
</evidence>
<dbReference type="STRING" id="1095778.SAMN04489842_0243"/>
<accession>A0A1H0ZEJ9</accession>
<dbReference type="NCBIfam" id="NF033587">
    <property type="entry name" value="transpos_IS6"/>
    <property type="match status" value="1"/>
</dbReference>
<dbReference type="OrthoDB" id="359563at2157"/>